<feature type="compositionally biased region" description="Basic and acidic residues" evidence="2">
    <location>
        <begin position="270"/>
        <end position="282"/>
    </location>
</feature>
<evidence type="ECO:0000313" key="5">
    <source>
        <dbReference type="Proteomes" id="UP001162131"/>
    </source>
</evidence>
<evidence type="ECO:0000256" key="1">
    <source>
        <dbReference type="SAM" id="Coils"/>
    </source>
</evidence>
<dbReference type="InterPro" id="IPR025486">
    <property type="entry name" value="DUF4378"/>
</dbReference>
<feature type="compositionally biased region" description="Basic and acidic residues" evidence="2">
    <location>
        <begin position="872"/>
        <end position="882"/>
    </location>
</feature>
<organism evidence="4 5">
    <name type="scientific">Blepharisma stoltei</name>
    <dbReference type="NCBI Taxonomy" id="1481888"/>
    <lineage>
        <taxon>Eukaryota</taxon>
        <taxon>Sar</taxon>
        <taxon>Alveolata</taxon>
        <taxon>Ciliophora</taxon>
        <taxon>Postciliodesmatophora</taxon>
        <taxon>Heterotrichea</taxon>
        <taxon>Heterotrichida</taxon>
        <taxon>Blepharismidae</taxon>
        <taxon>Blepharisma</taxon>
    </lineage>
</organism>
<feature type="region of interest" description="Disordered" evidence="2">
    <location>
        <begin position="668"/>
        <end position="702"/>
    </location>
</feature>
<feature type="compositionally biased region" description="Polar residues" evidence="2">
    <location>
        <begin position="1386"/>
        <end position="1403"/>
    </location>
</feature>
<reference evidence="4" key="1">
    <citation type="submission" date="2021-09" db="EMBL/GenBank/DDBJ databases">
        <authorList>
            <consortium name="AG Swart"/>
            <person name="Singh M."/>
            <person name="Singh A."/>
            <person name="Seah K."/>
            <person name="Emmerich C."/>
        </authorList>
    </citation>
    <scope>NUCLEOTIDE SEQUENCE</scope>
    <source>
        <strain evidence="4">ATCC30299</strain>
    </source>
</reference>
<sequence>MKNQEDLLYVTENQFSPPKYILNVNTNGIHNNSTFVTGKKIKSLQTLATKKSLTKKPENLLKSKPQIRKSETNINLKGRNAISKETSPIKRSSSLKGISKRLASPPEPKISHEISPKPVRSKSAKRDRKIQPLQPKQPETEIIKEKPAPNGKIKKIIYETLAKNQLEKSINIKKEEETKKKEEEKKTKLKKTNEAIRKQNFKKAPKEKKLHKMAWGADQTKFENKEYVKNPEEAELREKKKAERERSLNERRANIGLDLYPNIKPRRKSPKIEADKIKEPHWSPDPNVQKYMQLKKKEIKIAELQTRLEELVKEKERERALEMVEKQRKSAFKKTKKKKKKKEGNSRINELSSSNLKTKKRLLVDPLSQSQYVSPLNRYKHERDMKKIENYKSNNLSGWKNQSDSELSDIAVHPYIQESLEEPTQDNREALMKKLKILQERVSETKKLLSVNKYTPDEAAIIIQRWYRNIYHRRRIEEITESYQSRSSEELGFSSSLLNSLFNKKQKLSIESFPNQEELSIPVKSQNTSKFSIERQETERDEEWIDFKDPPDSLKNSKSELVDQFRLTLQTRFSEIEQKFLDNEIMVQAQLDELGSIGENSAVRTGGTESSSRNPYEATPEASERDRVPIKIPLLPIGRISLKKSEESETSNGPYISVYEDYEEPIIEESSSSISQQDALSQEKDVTEETEERDHAASSDTEAFSPKIEWFLIDKPSSHRVQDFRIDEIPEPDNSEHFYKNSFENVSEAEEKTIEEVSDNDLHVTPMILDLRAMLDEQESDSNKEISPNVIKEQAKKIQIDKKVTEIKKENQSDLMSDSERNLQKKKLDSEIKQFISEKVPVQKFPIKIDQNIKPYKPEFIQNAYQDRIIKSFQEKQEDGEPKSNSAKRYGNFVKGQDSASSIDLKNSETQSNDSEEDLWVAGSNTYKIPQESPTPISDSSQDKINPFIGNTKLPQHNINPNSSFPKSTQENPKQALNLSKIPQENIKSFSKPSQENAKQNDIEERPMPIKNLPEGVMKILKESPRQFVNPKNEVKNIQERNEKSEIKDTQERNEKIETTSSQSIKIMQESPRQVVSNEIKILKESPRQIPANFNSDVKLPKESPRQTSSTFNKEVAKESPKQIVNALNNEAKILKEKSPRQIASTLSSEGKIPKESPRLISSVFSSEVKFLKESPRQYTNAQKNEQKLLKESPRQFINNFQVKAPQENPKQIFSTPVNPNKTTQEIQQSPNIPSENINPIPLSLKSTESNTPMSSSPKPPPESSKPSLLSPKLPQEISKSNLFSPKLPQEKINKFSNPVKVPQESPTLVASIASLSQESPKLVASIASLSIEKNNPTNGSEPKKENYNEKAEPIKKPMNKEILEEKKIPGLSDSDRSSSSNSNREMNSVPSLESLHEGNSSPLPLDTEDFDKDSSDDSDLDIMKRIRKHIEGNSPDQDRKFSPLFTKEEINQIDAEMNSESDNSSINIENNSADLIKDQTLSTSRSDDYTDELINQVIINEIDLYLQIIPFQEMSAQIDPNLAFIDEYLDVMLSQLLPAENDILDSINTPAYHDPLSRLNLLQNADIGTLVKYPTLDLILPPELCTELKSGFNSLDIPSRQIYLQMLFDCVNEALNYIRPYGTRGVPDPWSIRQRTLFGESQLVSVFERVKEYMYKWAYLRGGAYPSPDMIVQGGIDENKLQILREEKMSGLLCQDVQDEEINWLDYEEEEVQVKLDVADMVLELVIDETIKLLNDI</sequence>
<dbReference type="PROSITE" id="PS50096">
    <property type="entry name" value="IQ"/>
    <property type="match status" value="1"/>
</dbReference>
<name>A0AAU9J9J0_9CILI</name>
<feature type="domain" description="DUF4378" evidence="3">
    <location>
        <begin position="1577"/>
        <end position="1730"/>
    </location>
</feature>
<feature type="compositionally biased region" description="Polar residues" evidence="2">
    <location>
        <begin position="1331"/>
        <end position="1341"/>
    </location>
</feature>
<feature type="coiled-coil region" evidence="1">
    <location>
        <begin position="294"/>
        <end position="321"/>
    </location>
</feature>
<feature type="compositionally biased region" description="Basic residues" evidence="2">
    <location>
        <begin position="119"/>
        <end position="128"/>
    </location>
</feature>
<feature type="compositionally biased region" description="Acidic residues" evidence="2">
    <location>
        <begin position="1407"/>
        <end position="1419"/>
    </location>
</feature>
<protein>
    <recommendedName>
        <fullName evidence="3">DUF4378 domain-containing protein</fullName>
    </recommendedName>
</protein>
<dbReference type="Proteomes" id="UP001162131">
    <property type="component" value="Unassembled WGS sequence"/>
</dbReference>
<comment type="caution">
    <text evidence="4">The sequence shown here is derived from an EMBL/GenBank/DDBJ whole genome shotgun (WGS) entry which is preliminary data.</text>
</comment>
<feature type="compositionally biased region" description="Basic and acidic residues" evidence="2">
    <location>
        <begin position="1342"/>
        <end position="1377"/>
    </location>
</feature>
<feature type="compositionally biased region" description="Polar residues" evidence="2">
    <location>
        <begin position="83"/>
        <end position="96"/>
    </location>
</feature>
<feature type="region of interest" description="Disordered" evidence="2">
    <location>
        <begin position="872"/>
        <end position="1011"/>
    </location>
</feature>
<evidence type="ECO:0000256" key="2">
    <source>
        <dbReference type="SAM" id="MobiDB-lite"/>
    </source>
</evidence>
<feature type="compositionally biased region" description="Polar residues" evidence="2">
    <location>
        <begin position="1209"/>
        <end position="1229"/>
    </location>
</feature>
<feature type="compositionally biased region" description="Basic residues" evidence="2">
    <location>
        <begin position="329"/>
        <end position="342"/>
    </location>
</feature>
<keyword evidence="5" id="KW-1185">Reference proteome</keyword>
<feature type="region of interest" description="Disordered" evidence="2">
    <location>
        <begin position="1023"/>
        <end position="1072"/>
    </location>
</feature>
<feature type="region of interest" description="Disordered" evidence="2">
    <location>
        <begin position="169"/>
        <end position="217"/>
    </location>
</feature>
<feature type="compositionally biased region" description="Basic and acidic residues" evidence="2">
    <location>
        <begin position="170"/>
        <end position="197"/>
    </location>
</feature>
<feature type="region of interest" description="Disordered" evidence="2">
    <location>
        <begin position="78"/>
        <end position="149"/>
    </location>
</feature>
<feature type="compositionally biased region" description="Basic and acidic residues" evidence="2">
    <location>
        <begin position="999"/>
        <end position="1008"/>
    </location>
</feature>
<feature type="region of interest" description="Disordered" evidence="2">
    <location>
        <begin position="598"/>
        <end position="629"/>
    </location>
</feature>
<dbReference type="Pfam" id="PF14309">
    <property type="entry name" value="DUF4378"/>
    <property type="match status" value="1"/>
</dbReference>
<feature type="region of interest" description="Disordered" evidence="2">
    <location>
        <begin position="1087"/>
        <end position="1121"/>
    </location>
</feature>
<evidence type="ECO:0000259" key="3">
    <source>
        <dbReference type="Pfam" id="PF14309"/>
    </source>
</evidence>
<feature type="compositionally biased region" description="Low complexity" evidence="2">
    <location>
        <begin position="1230"/>
        <end position="1244"/>
    </location>
</feature>
<feature type="compositionally biased region" description="Polar residues" evidence="2">
    <location>
        <begin position="953"/>
        <end position="998"/>
    </location>
</feature>
<feature type="compositionally biased region" description="Basic residues" evidence="2">
    <location>
        <begin position="199"/>
        <end position="212"/>
    </location>
</feature>
<gene>
    <name evidence="4" type="ORF">BSTOLATCC_MIC18617</name>
</gene>
<feature type="compositionally biased region" description="Basic and acidic residues" evidence="2">
    <location>
        <begin position="1033"/>
        <end position="1058"/>
    </location>
</feature>
<feature type="region of interest" description="Disordered" evidence="2">
    <location>
        <begin position="1136"/>
        <end position="1159"/>
    </location>
</feature>
<feature type="compositionally biased region" description="Polar residues" evidence="2">
    <location>
        <begin position="923"/>
        <end position="944"/>
    </location>
</feature>
<feature type="region of interest" description="Disordered" evidence="2">
    <location>
        <begin position="259"/>
        <end position="289"/>
    </location>
</feature>
<feature type="region of interest" description="Disordered" evidence="2">
    <location>
        <begin position="323"/>
        <end position="354"/>
    </location>
</feature>
<feature type="compositionally biased region" description="Basic and acidic residues" evidence="2">
    <location>
        <begin position="138"/>
        <end position="147"/>
    </location>
</feature>
<feature type="compositionally biased region" description="Polar residues" evidence="2">
    <location>
        <begin position="898"/>
        <end position="913"/>
    </location>
</feature>
<feature type="region of interest" description="Disordered" evidence="2">
    <location>
        <begin position="1203"/>
        <end position="1290"/>
    </location>
</feature>
<dbReference type="EMBL" id="CAJZBQ010000018">
    <property type="protein sequence ID" value="CAG9317365.1"/>
    <property type="molecule type" value="Genomic_DNA"/>
</dbReference>
<keyword evidence="1" id="KW-0175">Coiled coil</keyword>
<evidence type="ECO:0000313" key="4">
    <source>
        <dbReference type="EMBL" id="CAG9317365.1"/>
    </source>
</evidence>
<feature type="compositionally biased region" description="Low complexity" evidence="2">
    <location>
        <begin position="1265"/>
        <end position="1275"/>
    </location>
</feature>
<proteinExistence type="predicted"/>
<feature type="compositionally biased region" description="Polar residues" evidence="2">
    <location>
        <begin position="1245"/>
        <end position="1254"/>
    </location>
</feature>
<accession>A0AAU9J9J0</accession>
<feature type="compositionally biased region" description="Polar residues" evidence="2">
    <location>
        <begin position="598"/>
        <end position="614"/>
    </location>
</feature>
<feature type="region of interest" description="Disordered" evidence="2">
    <location>
        <begin position="1331"/>
        <end position="1419"/>
    </location>
</feature>
<feature type="compositionally biased region" description="Polar residues" evidence="2">
    <location>
        <begin position="1059"/>
        <end position="1072"/>
    </location>
</feature>
<feature type="compositionally biased region" description="Basic and acidic residues" evidence="2">
    <location>
        <begin position="681"/>
        <end position="697"/>
    </location>
</feature>